<dbReference type="Gene3D" id="2.60.40.3440">
    <property type="match status" value="1"/>
</dbReference>
<dbReference type="Gene3D" id="2.60.40.2310">
    <property type="match status" value="1"/>
</dbReference>
<organism evidence="13 14">
    <name type="scientific">Psychrosphaera aquimarina</name>
    <dbReference type="NCBI Taxonomy" id="2044854"/>
    <lineage>
        <taxon>Bacteria</taxon>
        <taxon>Pseudomonadati</taxon>
        <taxon>Pseudomonadota</taxon>
        <taxon>Gammaproteobacteria</taxon>
        <taxon>Alteromonadales</taxon>
        <taxon>Pseudoalteromonadaceae</taxon>
        <taxon>Psychrosphaera</taxon>
    </lineage>
</organism>
<evidence type="ECO:0000259" key="10">
    <source>
        <dbReference type="Pfam" id="PF00082"/>
    </source>
</evidence>
<keyword evidence="2 6" id="KW-0645">Protease</keyword>
<feature type="domain" description="Peptidase S8/S53" evidence="10">
    <location>
        <begin position="180"/>
        <end position="632"/>
    </location>
</feature>
<dbReference type="PRINTS" id="PR00723">
    <property type="entry name" value="SUBTILISIN"/>
</dbReference>
<evidence type="ECO:0000313" key="13">
    <source>
        <dbReference type="EMBL" id="MDU0112577.1"/>
    </source>
</evidence>
<dbReference type="PROSITE" id="PS00136">
    <property type="entry name" value="SUBTILASE_ASP"/>
    <property type="match status" value="1"/>
</dbReference>
<dbReference type="PIRSF" id="PIRSF037898">
    <property type="entry name" value="Subtilisin_rel_Sputw3181_3341"/>
    <property type="match status" value="1"/>
</dbReference>
<dbReference type="PROSITE" id="PS00137">
    <property type="entry name" value="SUBTILASE_HIS"/>
    <property type="match status" value="1"/>
</dbReference>
<dbReference type="InterPro" id="IPR003137">
    <property type="entry name" value="PA_domain"/>
</dbReference>
<comment type="similarity">
    <text evidence="6 7">Belongs to the peptidase S8 family.</text>
</comment>
<evidence type="ECO:0000256" key="2">
    <source>
        <dbReference type="ARBA" id="ARBA00022670"/>
    </source>
</evidence>
<reference evidence="13 14" key="1">
    <citation type="submission" date="2023-10" db="EMBL/GenBank/DDBJ databases">
        <title>Psychrosphaera aquimaarina strain SW33 isolated from seawater.</title>
        <authorList>
            <person name="Bayburt H."/>
            <person name="Kim J.M."/>
            <person name="Choi B.J."/>
            <person name="Jeon C.O."/>
        </authorList>
    </citation>
    <scope>NUCLEOTIDE SEQUENCE [LARGE SCALE GENOMIC DNA]</scope>
    <source>
        <strain evidence="13 14">KCTC 52743</strain>
    </source>
</reference>
<comment type="caution">
    <text evidence="13">The sequence shown here is derived from an EMBL/GenBank/DDBJ whole genome shotgun (WGS) entry which is preliminary data.</text>
</comment>
<dbReference type="RefSeq" id="WP_315946284.1">
    <property type="nucleotide sequence ID" value="NZ_JAWCUA010000003.1"/>
</dbReference>
<keyword evidence="14" id="KW-1185">Reference proteome</keyword>
<protein>
    <submittedName>
        <fullName evidence="13">S8 family serine peptidase</fullName>
    </submittedName>
</protein>
<dbReference type="PROSITE" id="PS00138">
    <property type="entry name" value="SUBTILASE_SER"/>
    <property type="match status" value="1"/>
</dbReference>
<evidence type="ECO:0000256" key="6">
    <source>
        <dbReference type="PROSITE-ProRule" id="PRU01240"/>
    </source>
</evidence>
<accession>A0ABU3QYR6</accession>
<dbReference type="Pfam" id="PF17963">
    <property type="entry name" value="Big_9"/>
    <property type="match status" value="1"/>
</dbReference>
<keyword evidence="8" id="KW-0472">Membrane</keyword>
<dbReference type="Pfam" id="PF02225">
    <property type="entry name" value="PA"/>
    <property type="match status" value="1"/>
</dbReference>
<dbReference type="InterPro" id="IPR045051">
    <property type="entry name" value="SBT"/>
</dbReference>
<proteinExistence type="inferred from homology"/>
<sequence>MKSLLILLFISTSFLFSVLSFATDTAKLIAKPITAKAVKHSQVKQQFKQYIVQFNDDSLARKSRLIASSKNQKQGSVSVLSQSSVTSSLKDHKQLLAKKRSVFMSTLKAKHKDAKVLREYSSLLNGVAVATVLSLKQIKKIENVKAVYPVRRYKNKMSNLLPIIQAEETWQLLGGRENAGKGIKIAIIDSGIVETHPMFSDSGMSAPNTSELPSDDYCRTSESSFCNNKLIVARYYVPDFINISNSDEYDSPKGLSGHGTHVAGIATGRQVTAPNGDVISGVAPGAYLMVYKALWGQDGEGSDVELLSALEDAKKDGANVINNSWGGNNGQHPSSTLYKELFEELEASGIIVVNAAGNEGEDIGEKSIACPGCVEAGITVAATSTDLSTGLPVSFENQTLYATPGDNRAINSDINARALLAPSDNTLGCDDWDSNVLDGLIAIVNRGTCLFEEKADKAKARGAIALIVINNEIEANITMSMGDSDLPAILISQADGNKLTETLTSTPDITLNIGSSFVVSTDPNLQDWVADFSSLGPNGDDSFIKPDIAAPGVGILSATSSEDTSSPNLEYARLNGTSMASPAVAGAAALLKQHSPELNALEIKSILINSSDAVVKNTTGEQNANAFETGAGRLNVFNALQATTYAQKPNMAAKYCVLNCSVTNQLISLSNNTITWSATVAFDDANITGEVVPSTLTLSETNKDASYSLNVNTPLGLEQDWYFGRIQWRDGQGNVINQAVAISNQQTSSELLKLTLDNVSSTTKSISLLSNNITSDEIIEVDLTISGGASFVDNSLVVSGDDSHQVTKALATQLSVIADVAVGISEITAEPAPITVNLANDGVKPIACELEACDEVLYEIEFDFKHFGQSYNTLLMNDNGLIVAGEDVPDQSELYFNLSFPDETVPNNIIAPFWTDFNLINHTEPDDEGGGEMFVAYYESSDIEYLVLQWNKVQLYTDDEITPADLGVSRADLEFTFQLILQQNSENKWFRYLDIPEQPSFYSVGTENSVGSQGGTYWFDGNGINPVTTGDELGVKLGKIGTLTIDVDVNQQASDSFSQDDDIVGSKDDTLNINVLANDLASTEDAILTTSVNNIKQVNTLFSSSTERTLIKSTLSITTEPQHGQAVIVTDGMVQYTPDANYIGTDQFSYSIENDLGQISNSDVNITILAVNNIPQIISSQIPTTINQGESVTFSVNAQDNDSDLTYLWTIPSPLTATNTTSSEIQVTLGALTEQQVVSVSVAVSDGENTVTKTVEVSLIPTEIDLTNDTVEEQSDKDKGFLGLAINLYLQSLLILLLMSRRFARRNK</sequence>
<feature type="active site" description="Charge relay system" evidence="6">
    <location>
        <position position="258"/>
    </location>
</feature>
<dbReference type="Pfam" id="PF17766">
    <property type="entry name" value="fn3_6"/>
    <property type="match status" value="1"/>
</dbReference>
<evidence type="ECO:0000256" key="7">
    <source>
        <dbReference type="RuleBase" id="RU003355"/>
    </source>
</evidence>
<dbReference type="InterPro" id="IPR000209">
    <property type="entry name" value="Peptidase_S8/S53_dom"/>
</dbReference>
<evidence type="ECO:0000256" key="4">
    <source>
        <dbReference type="ARBA" id="ARBA00022801"/>
    </source>
</evidence>
<dbReference type="PANTHER" id="PTHR10795">
    <property type="entry name" value="PROPROTEIN CONVERTASE SUBTILISIN/KEXIN"/>
    <property type="match status" value="1"/>
</dbReference>
<dbReference type="InterPro" id="IPR022398">
    <property type="entry name" value="Peptidase_S8_His-AS"/>
</dbReference>
<keyword evidence="8" id="KW-1133">Transmembrane helix</keyword>
<evidence type="ECO:0000259" key="12">
    <source>
        <dbReference type="Pfam" id="PF17766"/>
    </source>
</evidence>
<keyword evidence="4 6" id="KW-0378">Hydrolase</keyword>
<keyword evidence="1" id="KW-0964">Secreted</keyword>
<name>A0ABU3QYR6_9GAMM</name>
<dbReference type="SUPFAM" id="SSF52743">
    <property type="entry name" value="Subtilisin-like"/>
    <property type="match status" value="1"/>
</dbReference>
<feature type="transmembrane region" description="Helical" evidence="8">
    <location>
        <begin position="1280"/>
        <end position="1299"/>
    </location>
</feature>
<dbReference type="InterPro" id="IPR041469">
    <property type="entry name" value="Subtilisin-like_FN3"/>
</dbReference>
<dbReference type="SUPFAM" id="SSF52025">
    <property type="entry name" value="PA domain"/>
    <property type="match status" value="1"/>
</dbReference>
<feature type="active site" description="Charge relay system" evidence="6">
    <location>
        <position position="189"/>
    </location>
</feature>
<evidence type="ECO:0000256" key="1">
    <source>
        <dbReference type="ARBA" id="ARBA00022525"/>
    </source>
</evidence>
<keyword evidence="5 6" id="KW-0720">Serine protease</keyword>
<evidence type="ECO:0000313" key="14">
    <source>
        <dbReference type="Proteomes" id="UP001257914"/>
    </source>
</evidence>
<dbReference type="PROSITE" id="PS51892">
    <property type="entry name" value="SUBTILASE"/>
    <property type="match status" value="1"/>
</dbReference>
<gene>
    <name evidence="13" type="ORF">RT723_06075</name>
</gene>
<feature type="active site" description="Charge relay system" evidence="6">
    <location>
        <position position="578"/>
    </location>
</feature>
<dbReference type="Gene3D" id="3.40.50.200">
    <property type="entry name" value="Peptidase S8/S53 domain"/>
    <property type="match status" value="1"/>
</dbReference>
<dbReference type="Proteomes" id="UP001257914">
    <property type="component" value="Unassembled WGS sequence"/>
</dbReference>
<feature type="signal peptide" evidence="9">
    <location>
        <begin position="1"/>
        <end position="22"/>
    </location>
</feature>
<dbReference type="CDD" id="cd04818">
    <property type="entry name" value="PA_subtilisin_1"/>
    <property type="match status" value="1"/>
</dbReference>
<dbReference type="InterPro" id="IPR015500">
    <property type="entry name" value="Peptidase_S8_subtilisin-rel"/>
</dbReference>
<evidence type="ECO:0000256" key="5">
    <source>
        <dbReference type="ARBA" id="ARBA00022825"/>
    </source>
</evidence>
<dbReference type="InterPro" id="IPR023827">
    <property type="entry name" value="Peptidase_S8_Asp-AS"/>
</dbReference>
<dbReference type="InterPro" id="IPR036852">
    <property type="entry name" value="Peptidase_S8/S53_dom_sf"/>
</dbReference>
<evidence type="ECO:0000259" key="11">
    <source>
        <dbReference type="Pfam" id="PF02225"/>
    </source>
</evidence>
<keyword evidence="3 9" id="KW-0732">Signal</keyword>
<feature type="domain" description="PA" evidence="11">
    <location>
        <begin position="422"/>
        <end position="499"/>
    </location>
</feature>
<dbReference type="InterPro" id="IPR017312">
    <property type="entry name" value="Subtilisin_Alteromonadales"/>
</dbReference>
<feature type="chain" id="PRO_5047376212" evidence="9">
    <location>
        <begin position="23"/>
        <end position="1308"/>
    </location>
</feature>
<dbReference type="Pfam" id="PF00082">
    <property type="entry name" value="Peptidase_S8"/>
    <property type="match status" value="1"/>
</dbReference>
<dbReference type="InterPro" id="IPR046450">
    <property type="entry name" value="PA_dom_sf"/>
</dbReference>
<feature type="domain" description="Subtilisin-like protease fibronectin type-III" evidence="12">
    <location>
        <begin position="659"/>
        <end position="735"/>
    </location>
</feature>
<dbReference type="EMBL" id="JAWCUA010000003">
    <property type="protein sequence ID" value="MDU0112577.1"/>
    <property type="molecule type" value="Genomic_DNA"/>
</dbReference>
<dbReference type="Gene3D" id="3.50.30.30">
    <property type="match status" value="1"/>
</dbReference>
<dbReference type="InterPro" id="IPR023828">
    <property type="entry name" value="Peptidase_S8_Ser-AS"/>
</dbReference>
<evidence type="ECO:0000256" key="8">
    <source>
        <dbReference type="SAM" id="Phobius"/>
    </source>
</evidence>
<evidence type="ECO:0000256" key="9">
    <source>
        <dbReference type="SAM" id="SignalP"/>
    </source>
</evidence>
<evidence type="ECO:0000256" key="3">
    <source>
        <dbReference type="ARBA" id="ARBA00022729"/>
    </source>
</evidence>
<keyword evidence="8" id="KW-0812">Transmembrane</keyword>